<evidence type="ECO:0000256" key="2">
    <source>
        <dbReference type="SAM" id="SignalP"/>
    </source>
</evidence>
<evidence type="ECO:0000259" key="3">
    <source>
        <dbReference type="Pfam" id="PF20434"/>
    </source>
</evidence>
<feature type="chain" id="PRO_5005207823" evidence="2">
    <location>
        <begin position="21"/>
        <end position="321"/>
    </location>
</feature>
<dbReference type="KEGG" id="camu:CA2015_0069"/>
<dbReference type="InterPro" id="IPR049492">
    <property type="entry name" value="BD-FAE-like_dom"/>
</dbReference>
<keyword evidence="5" id="KW-1185">Reference proteome</keyword>
<dbReference type="InterPro" id="IPR050300">
    <property type="entry name" value="GDXG_lipolytic_enzyme"/>
</dbReference>
<organism evidence="4 5">
    <name type="scientific">Cyclobacterium amurskyense</name>
    <dbReference type="NCBI Taxonomy" id="320787"/>
    <lineage>
        <taxon>Bacteria</taxon>
        <taxon>Pseudomonadati</taxon>
        <taxon>Bacteroidota</taxon>
        <taxon>Cytophagia</taxon>
        <taxon>Cytophagales</taxon>
        <taxon>Cyclobacteriaceae</taxon>
        <taxon>Cyclobacterium</taxon>
    </lineage>
</organism>
<keyword evidence="1" id="KW-0378">Hydrolase</keyword>
<dbReference type="InterPro" id="IPR029058">
    <property type="entry name" value="AB_hydrolase_fold"/>
</dbReference>
<dbReference type="OrthoDB" id="9777975at2"/>
<dbReference type="PANTHER" id="PTHR48081">
    <property type="entry name" value="AB HYDROLASE SUPERFAMILY PROTEIN C4A8.06C"/>
    <property type="match status" value="1"/>
</dbReference>
<proteinExistence type="predicted"/>
<sequence length="321" mass="35532">MKNTLLVLLTLFCVFGCKTAATDPDRPIKAPKGYMNETFLKMAYGLGMLDLIDSKPPVPDDLEAIKNVTYKTVGDIDLQLDIYKKKGLEAPAPTMVFIHGGAWKKGKRQDYLPYMIDYAQKGYVTVTLSYRLSGVAKFPAAAQDVNCGIKWVKQHAADYDIDPERMVLIGGSAGGHLSLLLGYGGDETLFNQDCKELGTDSKVKAIVDFYGPVDITTPYAITTEQVLSFMGATYEEIPEMYKLASPSTFISPDDPPTLIFQGTIDSLVPVSQSDSLASWLDQAGVDHDYHRLKGWPHTMDAAKKVNEYAQFYIDAFLEKHL</sequence>
<gene>
    <name evidence="4" type="ORF">CA2015_0069</name>
</gene>
<dbReference type="PANTHER" id="PTHR48081:SF13">
    <property type="entry name" value="ALPHA_BETA HYDROLASE"/>
    <property type="match status" value="1"/>
</dbReference>
<dbReference type="RefSeq" id="WP_048640086.1">
    <property type="nucleotide sequence ID" value="NZ_CP012040.1"/>
</dbReference>
<evidence type="ECO:0000313" key="5">
    <source>
        <dbReference type="Proteomes" id="UP000036520"/>
    </source>
</evidence>
<evidence type="ECO:0000313" key="4">
    <source>
        <dbReference type="EMBL" id="AKP49554.1"/>
    </source>
</evidence>
<keyword evidence="2" id="KW-0732">Signal</keyword>
<dbReference type="GO" id="GO:0016787">
    <property type="term" value="F:hydrolase activity"/>
    <property type="evidence" value="ECO:0007669"/>
    <property type="project" value="UniProtKB-KW"/>
</dbReference>
<reference evidence="4 5" key="1">
    <citation type="submission" date="2015-07" db="EMBL/GenBank/DDBJ databases">
        <authorList>
            <person name="Kim K.M."/>
        </authorList>
    </citation>
    <scope>NUCLEOTIDE SEQUENCE [LARGE SCALE GENOMIC DNA]</scope>
    <source>
        <strain evidence="4 5">KCTC 12363</strain>
    </source>
</reference>
<dbReference type="SUPFAM" id="SSF53474">
    <property type="entry name" value="alpha/beta-Hydrolases"/>
    <property type="match status" value="1"/>
</dbReference>
<name>A0A0H4P631_9BACT</name>
<dbReference type="EMBL" id="CP012040">
    <property type="protein sequence ID" value="AKP49554.1"/>
    <property type="molecule type" value="Genomic_DNA"/>
</dbReference>
<feature type="domain" description="BD-FAE-like" evidence="3">
    <location>
        <begin position="80"/>
        <end position="280"/>
    </location>
</feature>
<dbReference type="STRING" id="320787.CA2015_0069"/>
<dbReference type="Proteomes" id="UP000036520">
    <property type="component" value="Chromosome"/>
</dbReference>
<evidence type="ECO:0000256" key="1">
    <source>
        <dbReference type="ARBA" id="ARBA00022801"/>
    </source>
</evidence>
<dbReference type="Gene3D" id="3.40.50.1820">
    <property type="entry name" value="alpha/beta hydrolase"/>
    <property type="match status" value="1"/>
</dbReference>
<protein>
    <submittedName>
        <fullName evidence="4">Carboxylesterase type B</fullName>
    </submittedName>
</protein>
<accession>A0A0H4P631</accession>
<feature type="signal peptide" evidence="2">
    <location>
        <begin position="1"/>
        <end position="20"/>
    </location>
</feature>
<dbReference type="Pfam" id="PF20434">
    <property type="entry name" value="BD-FAE"/>
    <property type="match status" value="1"/>
</dbReference>
<dbReference type="AlphaFoldDB" id="A0A0H4P631"/>